<keyword evidence="2" id="KW-0863">Zinc-finger</keyword>
<evidence type="ECO:0000256" key="3">
    <source>
        <dbReference type="ARBA" id="ARBA00022833"/>
    </source>
</evidence>
<evidence type="ECO:0000313" key="6">
    <source>
        <dbReference type="Proteomes" id="UP001548189"/>
    </source>
</evidence>
<dbReference type="SMART" id="SM00400">
    <property type="entry name" value="ZnF_CHCC"/>
    <property type="match status" value="1"/>
</dbReference>
<feature type="domain" description="Zinc finger CHC2-type" evidence="4">
    <location>
        <begin position="40"/>
        <end position="91"/>
    </location>
</feature>
<dbReference type="PANTHER" id="PTHR30313:SF2">
    <property type="entry name" value="DNA PRIMASE"/>
    <property type="match status" value="1"/>
</dbReference>
<dbReference type="RefSeq" id="WP_353898198.1">
    <property type="nucleotide sequence ID" value="NZ_JBEVCJ010000131.1"/>
</dbReference>
<dbReference type="Gene3D" id="3.90.580.10">
    <property type="entry name" value="Zinc finger, CHC2-type domain"/>
    <property type="match status" value="1"/>
</dbReference>
<evidence type="ECO:0000259" key="4">
    <source>
        <dbReference type="SMART" id="SM00400"/>
    </source>
</evidence>
<dbReference type="EMBL" id="JBEVCJ010000131">
    <property type="protein sequence ID" value="MET1257616.1"/>
    <property type="molecule type" value="Genomic_DNA"/>
</dbReference>
<accession>A0ABV2C0A2</accession>
<keyword evidence="1" id="KW-0479">Metal-binding</keyword>
<reference evidence="5 6" key="1">
    <citation type="submission" date="2024-06" db="EMBL/GenBank/DDBJ databases">
        <authorList>
            <person name="Li F."/>
        </authorList>
    </citation>
    <scope>NUCLEOTIDE SEQUENCE [LARGE SCALE GENOMIC DNA]</scope>
    <source>
        <strain evidence="5 6">GXAS 311</strain>
    </source>
</reference>
<keyword evidence="6" id="KW-1185">Reference proteome</keyword>
<dbReference type="SUPFAM" id="SSF57783">
    <property type="entry name" value="Zinc beta-ribbon"/>
    <property type="match status" value="1"/>
</dbReference>
<name>A0ABV2C0A2_9GAMM</name>
<dbReference type="Gene3D" id="3.90.980.10">
    <property type="entry name" value="DNA primase, catalytic core, N-terminal domain"/>
    <property type="match status" value="1"/>
</dbReference>
<evidence type="ECO:0000256" key="2">
    <source>
        <dbReference type="ARBA" id="ARBA00022771"/>
    </source>
</evidence>
<comment type="caution">
    <text evidence="5">The sequence shown here is derived from an EMBL/GenBank/DDBJ whole genome shotgun (WGS) entry which is preliminary data.</text>
</comment>
<evidence type="ECO:0000313" key="5">
    <source>
        <dbReference type="EMBL" id="MET1257616.1"/>
    </source>
</evidence>
<proteinExistence type="predicted"/>
<feature type="non-terminal residue" evidence="5">
    <location>
        <position position="211"/>
    </location>
</feature>
<dbReference type="Pfam" id="PF01807">
    <property type="entry name" value="Zn_ribbon_DnaG"/>
    <property type="match status" value="1"/>
</dbReference>
<organism evidence="5 6">
    <name type="scientific">Aliikangiella maris</name>
    <dbReference type="NCBI Taxonomy" id="3162458"/>
    <lineage>
        <taxon>Bacteria</taxon>
        <taxon>Pseudomonadati</taxon>
        <taxon>Pseudomonadota</taxon>
        <taxon>Gammaproteobacteria</taxon>
        <taxon>Oceanospirillales</taxon>
        <taxon>Pleioneaceae</taxon>
        <taxon>Aliikangiella</taxon>
    </lineage>
</organism>
<dbReference type="InterPro" id="IPR050219">
    <property type="entry name" value="DnaG_primase"/>
</dbReference>
<sequence length="211" mass="23715">MARIKDELIEKLKNEVSLVRLMESQGFEFKPHGKDKVTRCPFHDDKTPSLVVSPSKNLWHCLGACGTGGSVIDWVMKREGISFKRAVEILQHDLGLIAEPHAPVKYASTKQLPSTLVAERDEQQALKQVIDFYHETLKQSPEVLQYLESRGLNNVELINTFKLGFANRTLGYRLPEKNRKAGAEIRGCLQSAGILRKTGHEHFNGCLVVPV</sequence>
<dbReference type="Proteomes" id="UP001548189">
    <property type="component" value="Unassembled WGS sequence"/>
</dbReference>
<dbReference type="InterPro" id="IPR002694">
    <property type="entry name" value="Znf_CHC2"/>
</dbReference>
<dbReference type="SUPFAM" id="SSF56731">
    <property type="entry name" value="DNA primase core"/>
    <property type="match status" value="1"/>
</dbReference>
<keyword evidence="3" id="KW-0862">Zinc</keyword>
<dbReference type="PANTHER" id="PTHR30313">
    <property type="entry name" value="DNA PRIMASE"/>
    <property type="match status" value="1"/>
</dbReference>
<dbReference type="InterPro" id="IPR036977">
    <property type="entry name" value="DNA_primase_Znf_CHC2"/>
</dbReference>
<protein>
    <submittedName>
        <fullName evidence="5">CHC2 zinc finger domain-containing protein</fullName>
    </submittedName>
</protein>
<evidence type="ECO:0000256" key="1">
    <source>
        <dbReference type="ARBA" id="ARBA00022723"/>
    </source>
</evidence>
<gene>
    <name evidence="5" type="ORF">ABVT43_20965</name>
</gene>
<dbReference type="InterPro" id="IPR037068">
    <property type="entry name" value="DNA_primase_core_N_sf"/>
</dbReference>